<comment type="caution">
    <text evidence="2">The sequence shown here is derived from an EMBL/GenBank/DDBJ whole genome shotgun (WGS) entry which is preliminary data.</text>
</comment>
<dbReference type="EMBL" id="LJIJ01004324">
    <property type="protein sequence ID" value="ODM87956.1"/>
    <property type="molecule type" value="Genomic_DNA"/>
</dbReference>
<evidence type="ECO:0000259" key="1">
    <source>
        <dbReference type="Pfam" id="PF00651"/>
    </source>
</evidence>
<dbReference type="Gene3D" id="3.30.710.10">
    <property type="entry name" value="Potassium Channel Kv1.1, Chain A"/>
    <property type="match status" value="1"/>
</dbReference>
<dbReference type="OrthoDB" id="6359816at2759"/>
<dbReference type="InterPro" id="IPR011333">
    <property type="entry name" value="SKP1/BTB/POZ_sf"/>
</dbReference>
<dbReference type="SUPFAM" id="SSF54695">
    <property type="entry name" value="POZ domain"/>
    <property type="match status" value="1"/>
</dbReference>
<accession>A0A1D2M4Q8</accession>
<feature type="domain" description="BTB" evidence="1">
    <location>
        <begin position="27"/>
        <end position="99"/>
    </location>
</feature>
<evidence type="ECO:0000313" key="3">
    <source>
        <dbReference type="Proteomes" id="UP000094527"/>
    </source>
</evidence>
<dbReference type="Proteomes" id="UP000094527">
    <property type="component" value="Unassembled WGS sequence"/>
</dbReference>
<name>A0A1D2M4Q8_ORCCI</name>
<reference evidence="2 3" key="1">
    <citation type="journal article" date="2016" name="Genome Biol. Evol.">
        <title>Gene Family Evolution Reflects Adaptation to Soil Environmental Stressors in the Genome of the Collembolan Orchesella cincta.</title>
        <authorList>
            <person name="Faddeeva-Vakhrusheva A."/>
            <person name="Derks M.F."/>
            <person name="Anvar S.Y."/>
            <person name="Agamennone V."/>
            <person name="Suring W."/>
            <person name="Smit S."/>
            <person name="van Straalen N.M."/>
            <person name="Roelofs D."/>
        </authorList>
    </citation>
    <scope>NUCLEOTIDE SEQUENCE [LARGE SCALE GENOMIC DNA]</scope>
    <source>
        <tissue evidence="2">Mixed pool</tissue>
    </source>
</reference>
<gene>
    <name evidence="2" type="ORF">Ocin01_18725</name>
</gene>
<dbReference type="AlphaFoldDB" id="A0A1D2M4Q8"/>
<dbReference type="Pfam" id="PF00651">
    <property type="entry name" value="BTB"/>
    <property type="match status" value="1"/>
</dbReference>
<protein>
    <submittedName>
        <fullName evidence="2">BTB/POZ domain-containing protein</fullName>
    </submittedName>
</protein>
<evidence type="ECO:0000313" key="2">
    <source>
        <dbReference type="EMBL" id="ODM87956.1"/>
    </source>
</evidence>
<keyword evidence="3" id="KW-1185">Reference proteome</keyword>
<organism evidence="2 3">
    <name type="scientific">Orchesella cincta</name>
    <name type="common">Springtail</name>
    <name type="synonym">Podura cincta</name>
    <dbReference type="NCBI Taxonomy" id="48709"/>
    <lineage>
        <taxon>Eukaryota</taxon>
        <taxon>Metazoa</taxon>
        <taxon>Ecdysozoa</taxon>
        <taxon>Arthropoda</taxon>
        <taxon>Hexapoda</taxon>
        <taxon>Collembola</taxon>
        <taxon>Entomobryomorpha</taxon>
        <taxon>Entomobryoidea</taxon>
        <taxon>Orchesellidae</taxon>
        <taxon>Orchesellinae</taxon>
        <taxon>Orchesella</taxon>
    </lineage>
</organism>
<proteinExistence type="predicted"/>
<dbReference type="InterPro" id="IPR000210">
    <property type="entry name" value="BTB/POZ_dom"/>
</dbReference>
<sequence length="155" mass="17910">MKPLLTFPFRELMTLKSLHTSVFLSLKAGFEGNAAAVHFCRLKLADISLNCLRALLEYLYTFEISRAVKSPKVAVDLFVAANKYEIQPLQDKLAKMILERRIGWFHITPTLDLFLCVRKLGKTTTNDELKKDWTSFKMEWEGTHHAIRRLPKASR</sequence>